<proteinExistence type="predicted"/>
<protein>
    <submittedName>
        <fullName evidence="2">Uncharacterized protein</fullName>
    </submittedName>
</protein>
<dbReference type="OrthoDB" id="417450at2759"/>
<feature type="coiled-coil region" evidence="1">
    <location>
        <begin position="8"/>
        <end position="104"/>
    </location>
</feature>
<sequence>MASEIRGLLEQVRNIQLLETQKKEIQRKQGVDASRVKKIFENQERLRENIRSMEKVSGTSRLLERYMNDMDKEESDLIETRKRIEEAEESIAGKDKESENLVLQVTMKAKQIKKNCC</sequence>
<comment type="caution">
    <text evidence="2">The sequence shown here is derived from an EMBL/GenBank/DDBJ whole genome shotgun (WGS) entry which is preliminary data.</text>
</comment>
<gene>
    <name evidence="2" type="ORF">PGLA1383_LOCUS24746</name>
</gene>
<evidence type="ECO:0000313" key="2">
    <source>
        <dbReference type="EMBL" id="CAE8606775.1"/>
    </source>
</evidence>
<keyword evidence="1" id="KW-0175">Coiled coil</keyword>
<name>A0A813F5L8_POLGL</name>
<organism evidence="2 3">
    <name type="scientific">Polarella glacialis</name>
    <name type="common">Dinoflagellate</name>
    <dbReference type="NCBI Taxonomy" id="89957"/>
    <lineage>
        <taxon>Eukaryota</taxon>
        <taxon>Sar</taxon>
        <taxon>Alveolata</taxon>
        <taxon>Dinophyceae</taxon>
        <taxon>Suessiales</taxon>
        <taxon>Suessiaceae</taxon>
        <taxon>Polarella</taxon>
    </lineage>
</organism>
<dbReference type="Proteomes" id="UP000654075">
    <property type="component" value="Unassembled WGS sequence"/>
</dbReference>
<accession>A0A813F5L8</accession>
<evidence type="ECO:0000313" key="3">
    <source>
        <dbReference type="Proteomes" id="UP000654075"/>
    </source>
</evidence>
<evidence type="ECO:0000256" key="1">
    <source>
        <dbReference type="SAM" id="Coils"/>
    </source>
</evidence>
<dbReference type="EMBL" id="CAJNNV010019818">
    <property type="protein sequence ID" value="CAE8606775.1"/>
    <property type="molecule type" value="Genomic_DNA"/>
</dbReference>
<keyword evidence="3" id="KW-1185">Reference proteome</keyword>
<reference evidence="2" key="1">
    <citation type="submission" date="2021-02" db="EMBL/GenBank/DDBJ databases">
        <authorList>
            <person name="Dougan E. K."/>
            <person name="Rhodes N."/>
            <person name="Thang M."/>
            <person name="Chan C."/>
        </authorList>
    </citation>
    <scope>NUCLEOTIDE SEQUENCE</scope>
</reference>
<dbReference type="AlphaFoldDB" id="A0A813F5L8"/>